<dbReference type="AlphaFoldDB" id="A0A1T2L004"/>
<reference evidence="2 3" key="1">
    <citation type="submission" date="2016-11" db="EMBL/GenBank/DDBJ databases">
        <title>Mixed transmission modes and dynamic genome evolution in an obligate animal-bacterial symbiosis.</title>
        <authorList>
            <person name="Russell S.L."/>
            <person name="Corbett-Detig R.B."/>
            <person name="Cavanaugh C.M."/>
        </authorList>
    </citation>
    <scope>NUCLEOTIDE SEQUENCE [LARGE SCALE GENOMIC DNA]</scope>
    <source>
        <strain evidence="2">Sp-SM6</strain>
    </source>
</reference>
<dbReference type="EMBL" id="MPRK01000184">
    <property type="protein sequence ID" value="OOZ38384.1"/>
    <property type="molecule type" value="Genomic_DNA"/>
</dbReference>
<dbReference type="InterPro" id="IPR006059">
    <property type="entry name" value="SBP"/>
</dbReference>
<dbReference type="GO" id="GO:0030288">
    <property type="term" value="C:outer membrane-bounded periplasmic space"/>
    <property type="evidence" value="ECO:0007669"/>
    <property type="project" value="TreeGrafter"/>
</dbReference>
<keyword evidence="1" id="KW-0732">Signal</keyword>
<gene>
    <name evidence="2" type="ORF">BOW52_08650</name>
</gene>
<accession>A0A1T2L004</accession>
<dbReference type="Pfam" id="PF13416">
    <property type="entry name" value="SBP_bac_8"/>
    <property type="match status" value="1"/>
</dbReference>
<dbReference type="Gene3D" id="3.40.190.10">
    <property type="entry name" value="Periplasmic binding protein-like II"/>
    <property type="match status" value="2"/>
</dbReference>
<sequence>DRDQIKAAAAGRCDIAIANTYYYAQMLGSGDKSQIGAANAVALFWPNQDDRGTHINISGVGLTAAAKNRENAIQLMEFLVSDETQQWYATINHEYPAVHGINPSDALTTWGEFKSDTLNLSRLGELNADAVRLMDRAGWR</sequence>
<protein>
    <submittedName>
        <fullName evidence="2">Fe(3+) ABC transporter substrate-binding protein</fullName>
    </submittedName>
</protein>
<organism evidence="2 3">
    <name type="scientific">Solemya elarraichensis gill symbiont</name>
    <dbReference type="NCBI Taxonomy" id="1918949"/>
    <lineage>
        <taxon>Bacteria</taxon>
        <taxon>Pseudomonadati</taxon>
        <taxon>Pseudomonadota</taxon>
        <taxon>Gammaproteobacteria</taxon>
        <taxon>sulfur-oxidizing symbionts</taxon>
    </lineage>
</organism>
<dbReference type="SUPFAM" id="SSF53850">
    <property type="entry name" value="Periplasmic binding protein-like II"/>
    <property type="match status" value="1"/>
</dbReference>
<name>A0A1T2L004_9GAMM</name>
<dbReference type="RefSeq" id="WP_174564742.1">
    <property type="nucleotide sequence ID" value="NZ_MPRK01000184.1"/>
</dbReference>
<evidence type="ECO:0000313" key="3">
    <source>
        <dbReference type="Proteomes" id="UP000190198"/>
    </source>
</evidence>
<feature type="non-terminal residue" evidence="2">
    <location>
        <position position="1"/>
    </location>
</feature>
<keyword evidence="3" id="KW-1185">Reference proteome</keyword>
<dbReference type="PANTHER" id="PTHR30006:SF15">
    <property type="entry name" value="IRON-UTILIZATION PERIPLASMIC PROTEIN"/>
    <property type="match status" value="1"/>
</dbReference>
<dbReference type="PANTHER" id="PTHR30006">
    <property type="entry name" value="THIAMINE-BINDING PERIPLASMIC PROTEIN-RELATED"/>
    <property type="match status" value="1"/>
</dbReference>
<evidence type="ECO:0000256" key="1">
    <source>
        <dbReference type="ARBA" id="ARBA00022729"/>
    </source>
</evidence>
<comment type="caution">
    <text evidence="2">The sequence shown here is derived from an EMBL/GenBank/DDBJ whole genome shotgun (WGS) entry which is preliminary data.</text>
</comment>
<dbReference type="Proteomes" id="UP000190198">
    <property type="component" value="Unassembled WGS sequence"/>
</dbReference>
<evidence type="ECO:0000313" key="2">
    <source>
        <dbReference type="EMBL" id="OOZ38384.1"/>
    </source>
</evidence>
<proteinExistence type="predicted"/>